<dbReference type="EMBL" id="KN833054">
    <property type="protein sequence ID" value="KIM74898.1"/>
    <property type="molecule type" value="Genomic_DNA"/>
</dbReference>
<name>A0A0C3ALX1_PILCF</name>
<accession>A0A0C3ALX1</accession>
<keyword evidence="2" id="KW-1185">Reference proteome</keyword>
<dbReference type="HOGENOM" id="CLU_056788_8_3_1"/>
<dbReference type="SUPFAM" id="SSF46689">
    <property type="entry name" value="Homeodomain-like"/>
    <property type="match status" value="1"/>
</dbReference>
<evidence type="ECO:0000313" key="2">
    <source>
        <dbReference type="Proteomes" id="UP000054166"/>
    </source>
</evidence>
<reference evidence="2" key="2">
    <citation type="submission" date="2015-01" db="EMBL/GenBank/DDBJ databases">
        <title>Evolutionary Origins and Diversification of the Mycorrhizal Mutualists.</title>
        <authorList>
            <consortium name="DOE Joint Genome Institute"/>
            <consortium name="Mycorrhizal Genomics Consortium"/>
            <person name="Kohler A."/>
            <person name="Kuo A."/>
            <person name="Nagy L.G."/>
            <person name="Floudas D."/>
            <person name="Copeland A."/>
            <person name="Barry K.W."/>
            <person name="Cichocki N."/>
            <person name="Veneault-Fourrey C."/>
            <person name="LaButti K."/>
            <person name="Lindquist E.A."/>
            <person name="Lipzen A."/>
            <person name="Lundell T."/>
            <person name="Morin E."/>
            <person name="Murat C."/>
            <person name="Riley R."/>
            <person name="Ohm R."/>
            <person name="Sun H."/>
            <person name="Tunlid A."/>
            <person name="Henrissat B."/>
            <person name="Grigoriev I.V."/>
            <person name="Hibbett D.S."/>
            <person name="Martin F."/>
        </authorList>
    </citation>
    <scope>NUCLEOTIDE SEQUENCE [LARGE SCALE GENOMIC DNA]</scope>
    <source>
        <strain evidence="2">F 1598</strain>
    </source>
</reference>
<feature type="non-terminal residue" evidence="1">
    <location>
        <position position="1"/>
    </location>
</feature>
<dbReference type="InterPro" id="IPR009057">
    <property type="entry name" value="Homeodomain-like_sf"/>
</dbReference>
<evidence type="ECO:0008006" key="3">
    <source>
        <dbReference type="Google" id="ProtNLM"/>
    </source>
</evidence>
<dbReference type="Proteomes" id="UP000054166">
    <property type="component" value="Unassembled WGS sequence"/>
</dbReference>
<protein>
    <recommendedName>
        <fullName evidence="3">Paired domain-containing protein</fullName>
    </recommendedName>
</protein>
<dbReference type="AlphaFoldDB" id="A0A0C3ALX1"/>
<feature type="non-terminal residue" evidence="1">
    <location>
        <position position="104"/>
    </location>
</feature>
<sequence>TAAAAMAPHTTNEMRERMVAWHSELGKSDTEIAALANCSERTVREVLRLHRTFGVVRNPFAQPRGGRRSLTTGDLNFISSLLAANPCLYLDELQDRLATDRDID</sequence>
<gene>
    <name evidence="1" type="ORF">PILCRDRAFT_26167</name>
</gene>
<evidence type="ECO:0000313" key="1">
    <source>
        <dbReference type="EMBL" id="KIM74898.1"/>
    </source>
</evidence>
<reference evidence="1 2" key="1">
    <citation type="submission" date="2014-04" db="EMBL/GenBank/DDBJ databases">
        <authorList>
            <consortium name="DOE Joint Genome Institute"/>
            <person name="Kuo A."/>
            <person name="Tarkka M."/>
            <person name="Buscot F."/>
            <person name="Kohler A."/>
            <person name="Nagy L.G."/>
            <person name="Floudas D."/>
            <person name="Copeland A."/>
            <person name="Barry K.W."/>
            <person name="Cichocki N."/>
            <person name="Veneault-Fourrey C."/>
            <person name="LaButti K."/>
            <person name="Lindquist E.A."/>
            <person name="Lipzen A."/>
            <person name="Lundell T."/>
            <person name="Morin E."/>
            <person name="Murat C."/>
            <person name="Sun H."/>
            <person name="Tunlid A."/>
            <person name="Henrissat B."/>
            <person name="Grigoriev I.V."/>
            <person name="Hibbett D.S."/>
            <person name="Martin F."/>
            <person name="Nordberg H.P."/>
            <person name="Cantor M.N."/>
            <person name="Hua S.X."/>
        </authorList>
    </citation>
    <scope>NUCLEOTIDE SEQUENCE [LARGE SCALE GENOMIC DNA]</scope>
    <source>
        <strain evidence="1 2">F 1598</strain>
    </source>
</reference>
<proteinExistence type="predicted"/>
<dbReference type="InParanoid" id="A0A0C3ALX1"/>
<dbReference type="OrthoDB" id="3022198at2759"/>
<organism evidence="1 2">
    <name type="scientific">Piloderma croceum (strain F 1598)</name>
    <dbReference type="NCBI Taxonomy" id="765440"/>
    <lineage>
        <taxon>Eukaryota</taxon>
        <taxon>Fungi</taxon>
        <taxon>Dikarya</taxon>
        <taxon>Basidiomycota</taxon>
        <taxon>Agaricomycotina</taxon>
        <taxon>Agaricomycetes</taxon>
        <taxon>Agaricomycetidae</taxon>
        <taxon>Atheliales</taxon>
        <taxon>Atheliaceae</taxon>
        <taxon>Piloderma</taxon>
    </lineage>
</organism>